<reference evidence="2 3" key="1">
    <citation type="submission" date="2013-05" db="EMBL/GenBank/DDBJ databases">
        <title>Genome assembly of Chondromyces apiculatus DSM 436.</title>
        <authorList>
            <person name="Sharma G."/>
            <person name="Khatri I."/>
            <person name="Kaur C."/>
            <person name="Mayilraj S."/>
            <person name="Subramanian S."/>
        </authorList>
    </citation>
    <scope>NUCLEOTIDE SEQUENCE [LARGE SCALE GENOMIC DNA]</scope>
    <source>
        <strain evidence="2 3">DSM 436</strain>
    </source>
</reference>
<dbReference type="RefSeq" id="WP_044236105.1">
    <property type="nucleotide sequence ID" value="NZ_ASRX01000005.1"/>
</dbReference>
<evidence type="ECO:0000256" key="1">
    <source>
        <dbReference type="SAM" id="Phobius"/>
    </source>
</evidence>
<dbReference type="InterPro" id="IPR004676">
    <property type="entry name" value="Cd-R_transporter"/>
</dbReference>
<dbReference type="STRING" id="1192034.CAP_5919"/>
<dbReference type="Pfam" id="PF03596">
    <property type="entry name" value="Cad"/>
    <property type="match status" value="1"/>
</dbReference>
<name>A0A017TG06_9BACT</name>
<feature type="transmembrane region" description="Helical" evidence="1">
    <location>
        <begin position="69"/>
        <end position="88"/>
    </location>
</feature>
<protein>
    <submittedName>
        <fullName evidence="2">Cadmium resistance transporter</fullName>
    </submittedName>
</protein>
<keyword evidence="1" id="KW-1133">Transmembrane helix</keyword>
<dbReference type="Proteomes" id="UP000019678">
    <property type="component" value="Unassembled WGS sequence"/>
</dbReference>
<feature type="transmembrane region" description="Helical" evidence="1">
    <location>
        <begin position="179"/>
        <end position="197"/>
    </location>
</feature>
<feature type="transmembrane region" description="Helical" evidence="1">
    <location>
        <begin position="43"/>
        <end position="63"/>
    </location>
</feature>
<organism evidence="2 3">
    <name type="scientific">Chondromyces apiculatus DSM 436</name>
    <dbReference type="NCBI Taxonomy" id="1192034"/>
    <lineage>
        <taxon>Bacteria</taxon>
        <taxon>Pseudomonadati</taxon>
        <taxon>Myxococcota</taxon>
        <taxon>Polyangia</taxon>
        <taxon>Polyangiales</taxon>
        <taxon>Polyangiaceae</taxon>
        <taxon>Chondromyces</taxon>
    </lineage>
</organism>
<keyword evidence="1" id="KW-0472">Membrane</keyword>
<dbReference type="OrthoDB" id="7995400at2"/>
<feature type="transmembrane region" description="Helical" evidence="1">
    <location>
        <begin position="144"/>
        <end position="167"/>
    </location>
</feature>
<keyword evidence="1" id="KW-0812">Transmembrane</keyword>
<accession>A0A017TG06</accession>
<dbReference type="EMBL" id="ASRX01000005">
    <property type="protein sequence ID" value="EYF08159.1"/>
    <property type="molecule type" value="Genomic_DNA"/>
</dbReference>
<comment type="caution">
    <text evidence="2">The sequence shown here is derived from an EMBL/GenBank/DDBJ whole genome shotgun (WGS) entry which is preliminary data.</text>
</comment>
<keyword evidence="3" id="KW-1185">Reference proteome</keyword>
<feature type="transmembrane region" description="Helical" evidence="1">
    <location>
        <begin position="12"/>
        <end position="31"/>
    </location>
</feature>
<evidence type="ECO:0000313" key="3">
    <source>
        <dbReference type="Proteomes" id="UP000019678"/>
    </source>
</evidence>
<gene>
    <name evidence="2" type="ORF">CAP_5919</name>
</gene>
<sequence length="205" mass="21547">MNQLVSTLGVSALVFVSTNIDDILLLAAFFADPTFTRRQIVTGQLLGIGALTLGSALCALLAFAVPEGWLGLIGLVPLALGLRGLWALRPGARRDGDGDDDSDDGPQRPRSQASGVLAVAGVTLANGGDNLGVYIPLFSSAPRLIPVHVVVFVCLTLLWCALGYWLVNNPLLGARIRRYGGVLLPFVLIGLGLWILADARVLLGP</sequence>
<proteinExistence type="predicted"/>
<dbReference type="eggNOG" id="COG4300">
    <property type="taxonomic scope" value="Bacteria"/>
</dbReference>
<evidence type="ECO:0000313" key="2">
    <source>
        <dbReference type="EMBL" id="EYF08159.1"/>
    </source>
</evidence>
<dbReference type="AlphaFoldDB" id="A0A017TG06"/>